<dbReference type="Gene3D" id="3.30.379.10">
    <property type="entry name" value="Chitobiase/beta-hexosaminidase domain 2-like"/>
    <property type="match status" value="1"/>
</dbReference>
<dbReference type="InterPro" id="IPR015883">
    <property type="entry name" value="Glyco_hydro_20_cat"/>
</dbReference>
<dbReference type="STRING" id="1569628.A0A316USU5"/>
<accession>A0A316USU5</accession>
<dbReference type="Pfam" id="PF14845">
    <property type="entry name" value="Glycohydro_20b2"/>
    <property type="match status" value="1"/>
</dbReference>
<feature type="domain" description="Glycoside hydrolase family 20 catalytic" evidence="10">
    <location>
        <begin position="185"/>
        <end position="512"/>
    </location>
</feature>
<dbReference type="Gene3D" id="3.20.20.80">
    <property type="entry name" value="Glycosidases"/>
    <property type="match status" value="1"/>
</dbReference>
<reference evidence="12 13" key="1">
    <citation type="journal article" date="2018" name="Mol. Biol. Evol.">
        <title>Broad Genomic Sampling Reveals a Smut Pathogenic Ancestry of the Fungal Clade Ustilaginomycotina.</title>
        <authorList>
            <person name="Kijpornyongpan T."/>
            <person name="Mondo S.J."/>
            <person name="Barry K."/>
            <person name="Sandor L."/>
            <person name="Lee J."/>
            <person name="Lipzen A."/>
            <person name="Pangilinan J."/>
            <person name="LaButti K."/>
            <person name="Hainaut M."/>
            <person name="Henrissat B."/>
            <person name="Grigoriev I.V."/>
            <person name="Spatafora J.W."/>
            <person name="Aime M.C."/>
        </authorList>
    </citation>
    <scope>NUCLEOTIDE SEQUENCE [LARGE SCALE GENOMIC DNA]</scope>
    <source>
        <strain evidence="12 13">MCA 5214</strain>
    </source>
</reference>
<dbReference type="SUPFAM" id="SSF55545">
    <property type="entry name" value="beta-N-acetylhexosaminidase-like domain"/>
    <property type="match status" value="1"/>
</dbReference>
<feature type="domain" description="Beta-hexosaminidase eukaryotic type N-terminal" evidence="11">
    <location>
        <begin position="28"/>
        <end position="157"/>
    </location>
</feature>
<feature type="chain" id="PRO_5016281073" description="Beta-hexosaminidase" evidence="9">
    <location>
        <begin position="27"/>
        <end position="566"/>
    </location>
</feature>
<dbReference type="RefSeq" id="XP_025362962.1">
    <property type="nucleotide sequence ID" value="XM_025507710.1"/>
</dbReference>
<comment type="similarity">
    <text evidence="2 7">Belongs to the glycosyl hydrolase 20 family.</text>
</comment>
<evidence type="ECO:0000259" key="10">
    <source>
        <dbReference type="Pfam" id="PF00728"/>
    </source>
</evidence>
<dbReference type="EMBL" id="KZ819665">
    <property type="protein sequence ID" value="PWN28350.1"/>
    <property type="molecule type" value="Genomic_DNA"/>
</dbReference>
<gene>
    <name evidence="12" type="ORF">BDZ90DRAFT_250802</name>
</gene>
<dbReference type="GO" id="GO:0030203">
    <property type="term" value="P:glycosaminoglycan metabolic process"/>
    <property type="evidence" value="ECO:0007669"/>
    <property type="project" value="TreeGrafter"/>
</dbReference>
<dbReference type="PANTHER" id="PTHR22600:SF26">
    <property type="entry name" value="BETA-N-ACETYLHEXOSAMINIDASE"/>
    <property type="match status" value="1"/>
</dbReference>
<evidence type="ECO:0000256" key="4">
    <source>
        <dbReference type="ARBA" id="ARBA00022801"/>
    </source>
</evidence>
<name>A0A316USU5_9BASI</name>
<evidence type="ECO:0000256" key="3">
    <source>
        <dbReference type="ARBA" id="ARBA00022729"/>
    </source>
</evidence>
<comment type="catalytic activity">
    <reaction evidence="1 7">
        <text>Hydrolysis of terminal non-reducing N-acetyl-D-hexosamine residues in N-acetyl-beta-D-hexosaminides.</text>
        <dbReference type="EC" id="3.2.1.52"/>
    </reaction>
</comment>
<dbReference type="FunFam" id="3.20.20.80:FF:000063">
    <property type="entry name" value="Beta-hexosaminidase"/>
    <property type="match status" value="1"/>
</dbReference>
<dbReference type="PIRSF" id="PIRSF001093">
    <property type="entry name" value="B-hxosamndse_ab_euk"/>
    <property type="match status" value="1"/>
</dbReference>
<dbReference type="EC" id="3.2.1.52" evidence="7"/>
<dbReference type="GO" id="GO:0016020">
    <property type="term" value="C:membrane"/>
    <property type="evidence" value="ECO:0007669"/>
    <property type="project" value="TreeGrafter"/>
</dbReference>
<dbReference type="AlphaFoldDB" id="A0A316USU5"/>
<feature type="active site" description="Proton donor" evidence="8">
    <location>
        <position position="345"/>
    </location>
</feature>
<dbReference type="InterPro" id="IPR017853">
    <property type="entry name" value="GH"/>
</dbReference>
<proteinExistence type="inferred from homology"/>
<keyword evidence="6 7" id="KW-0326">Glycosidase</keyword>
<evidence type="ECO:0000313" key="12">
    <source>
        <dbReference type="EMBL" id="PWN28350.1"/>
    </source>
</evidence>
<evidence type="ECO:0000256" key="1">
    <source>
        <dbReference type="ARBA" id="ARBA00001231"/>
    </source>
</evidence>
<dbReference type="GO" id="GO:0005975">
    <property type="term" value="P:carbohydrate metabolic process"/>
    <property type="evidence" value="ECO:0007669"/>
    <property type="project" value="InterPro"/>
</dbReference>
<evidence type="ECO:0000256" key="9">
    <source>
        <dbReference type="SAM" id="SignalP"/>
    </source>
</evidence>
<dbReference type="OrthoDB" id="428480at2759"/>
<evidence type="ECO:0000256" key="8">
    <source>
        <dbReference type="PIRSR" id="PIRSR001093-1"/>
    </source>
</evidence>
<dbReference type="GeneID" id="37029533"/>
<sequence>MTLPAMSLLLRLLIVVAILHPLCVLAQWPHPKKISVGKGTRSINVSKLKVTSDSHLPNDVNDAFERFLHSIKEKPLVGINSPGGASGSQPGQGIAEVHMSLRGGGKSKRGQQPLTFDGLEILGQYSEAYHLSIPATGAIRISSNSSLGLLRALSTLETLTVADGRNKEARYITKTPIEIEDEPAYPYRGFLLDVARNYLPMPAIKRQVDAASLVKMNQMTLHITDSQSFPLQLPGKLKKLSEAGSYDGQVYTPEDMKGLIDYAAARGINVNVEIDMPGHTYQGVVQYDPSLIECPNKPDWNNWANEPPSGQLSLTNPKAKQYATDVIEATAKLFPSSYFSTGTDEVNIKCYGAKDKKDIDDKLNAFLKNAHAAVTKAGKTPMVWEEAVTDFPKTGKSLPPDTLVQTWISSDSVKKVLAANDKVRVINCPLDRVYLDLGRGEWLQGAIGQSYSPYCTWGAIYTFDPLNGTTPANAHRVVGSQTLLWSEQSDETVVDSLLWPRTAALAEVLWTGKNKEVNGKSSKLDPVEAQPRLNELRKRLVKTKGVGATPLQPQWCDNHSCPNPFG</sequence>
<keyword evidence="13" id="KW-1185">Reference proteome</keyword>
<dbReference type="InterPro" id="IPR025705">
    <property type="entry name" value="Beta_hexosaminidase_sua/sub"/>
</dbReference>
<keyword evidence="4 7" id="KW-0378">Hydrolase</keyword>
<keyword evidence="5" id="KW-0325">Glycoprotein</keyword>
<dbReference type="PANTHER" id="PTHR22600">
    <property type="entry name" value="BETA-HEXOSAMINIDASE"/>
    <property type="match status" value="1"/>
</dbReference>
<evidence type="ECO:0000259" key="11">
    <source>
        <dbReference type="Pfam" id="PF14845"/>
    </source>
</evidence>
<dbReference type="PRINTS" id="PR00738">
    <property type="entry name" value="GLHYDRLASE20"/>
</dbReference>
<dbReference type="InterPro" id="IPR029018">
    <property type="entry name" value="Hex-like_dom2"/>
</dbReference>
<evidence type="ECO:0000256" key="2">
    <source>
        <dbReference type="ARBA" id="ARBA00006285"/>
    </source>
</evidence>
<evidence type="ECO:0000313" key="13">
    <source>
        <dbReference type="Proteomes" id="UP000245884"/>
    </source>
</evidence>
<feature type="signal peptide" evidence="9">
    <location>
        <begin position="1"/>
        <end position="26"/>
    </location>
</feature>
<protein>
    <recommendedName>
        <fullName evidence="7">Beta-hexosaminidase</fullName>
        <ecNumber evidence="7">3.2.1.52</ecNumber>
    </recommendedName>
</protein>
<dbReference type="GO" id="GO:0004563">
    <property type="term" value="F:beta-N-acetylhexosaminidase activity"/>
    <property type="evidence" value="ECO:0007669"/>
    <property type="project" value="UniProtKB-EC"/>
</dbReference>
<dbReference type="InterPro" id="IPR029019">
    <property type="entry name" value="HEX_eukaryotic_N"/>
</dbReference>
<organism evidence="12 13">
    <name type="scientific">Jaminaea rosea</name>
    <dbReference type="NCBI Taxonomy" id="1569628"/>
    <lineage>
        <taxon>Eukaryota</taxon>
        <taxon>Fungi</taxon>
        <taxon>Dikarya</taxon>
        <taxon>Basidiomycota</taxon>
        <taxon>Ustilaginomycotina</taxon>
        <taxon>Exobasidiomycetes</taxon>
        <taxon>Microstromatales</taxon>
        <taxon>Microstromatales incertae sedis</taxon>
        <taxon>Jaminaea</taxon>
    </lineage>
</organism>
<evidence type="ECO:0000256" key="6">
    <source>
        <dbReference type="ARBA" id="ARBA00023295"/>
    </source>
</evidence>
<evidence type="ECO:0000256" key="5">
    <source>
        <dbReference type="ARBA" id="ARBA00023180"/>
    </source>
</evidence>
<dbReference type="Pfam" id="PF00728">
    <property type="entry name" value="Glyco_hydro_20"/>
    <property type="match status" value="1"/>
</dbReference>
<keyword evidence="3 9" id="KW-0732">Signal</keyword>
<dbReference type="SUPFAM" id="SSF51445">
    <property type="entry name" value="(Trans)glycosidases"/>
    <property type="match status" value="1"/>
</dbReference>
<dbReference type="Proteomes" id="UP000245884">
    <property type="component" value="Unassembled WGS sequence"/>
</dbReference>
<evidence type="ECO:0000256" key="7">
    <source>
        <dbReference type="PIRNR" id="PIRNR001093"/>
    </source>
</evidence>